<evidence type="ECO:0000313" key="2">
    <source>
        <dbReference type="Proteomes" id="UP001310594"/>
    </source>
</evidence>
<dbReference type="AlphaFoldDB" id="A0AAN7WFP9"/>
<accession>A0AAN7WFP9</accession>
<comment type="caution">
    <text evidence="1">The sequence shown here is derived from an EMBL/GenBank/DDBJ whole genome shotgun (WGS) entry which is preliminary data.</text>
</comment>
<evidence type="ECO:0000313" key="1">
    <source>
        <dbReference type="EMBL" id="KAK5706129.1"/>
    </source>
</evidence>
<protein>
    <submittedName>
        <fullName evidence="1">Uncharacterized protein</fullName>
    </submittedName>
</protein>
<name>A0AAN7WFP9_9PEZI</name>
<organism evidence="1 2">
    <name type="scientific">Elasticomyces elasticus</name>
    <dbReference type="NCBI Taxonomy" id="574655"/>
    <lineage>
        <taxon>Eukaryota</taxon>
        <taxon>Fungi</taxon>
        <taxon>Dikarya</taxon>
        <taxon>Ascomycota</taxon>
        <taxon>Pezizomycotina</taxon>
        <taxon>Dothideomycetes</taxon>
        <taxon>Dothideomycetidae</taxon>
        <taxon>Mycosphaerellales</taxon>
        <taxon>Teratosphaeriaceae</taxon>
        <taxon>Elasticomyces</taxon>
    </lineage>
</organism>
<proteinExistence type="predicted"/>
<reference evidence="1" key="1">
    <citation type="submission" date="2023-08" db="EMBL/GenBank/DDBJ databases">
        <title>Black Yeasts Isolated from many extreme environments.</title>
        <authorList>
            <person name="Coleine C."/>
            <person name="Stajich J.E."/>
            <person name="Selbmann L."/>
        </authorList>
    </citation>
    <scope>NUCLEOTIDE SEQUENCE</scope>
    <source>
        <strain evidence="1">CCFEE 5810</strain>
    </source>
</reference>
<dbReference type="Proteomes" id="UP001310594">
    <property type="component" value="Unassembled WGS sequence"/>
</dbReference>
<dbReference type="EMBL" id="JAVRQU010000002">
    <property type="protein sequence ID" value="KAK5706129.1"/>
    <property type="molecule type" value="Genomic_DNA"/>
</dbReference>
<sequence>MGRSAGNDGLVNARPLPPFADEQYYQDLRFGLHMIKTRFNPKGDLLTSEAWEGLLLLPAFKQLFDCVASWQERLQTRGTWECVDEWCAFVRDRLRYRNSICGSLQHAFDARAVPWTPPDRPICLDDLTETATFRVAQRTFGSRVFACAEQLCKVSGVYLPMPNERLLSAQVTQDRLSRRATAITQYASILERMRHDGRLDRFRCQWAETCASSRSAYLREQRWGIAELPHADIVSWLRNDRPKHIKLDRHLLTASILNVQDLVEKDNLPQLISTRGVYHPALFRDLDGRSICFGVWIDAMPALKCEGRLVFPPDAPRNIGEPYEMYIVTAEGNKLPSTSFNPCIGIYQLEAQYFIYEFLVSCVDNLLERPPEPNVGSVEVLLKPHDRTLLDKSAGLDYASPIDIDVHSINCLLEDSLEEALDDLWQLYLDAEYWNMRMRQFPQGERIQLLRSTFDRIDLLTSLRKLSQPLLVMVAERIIDPDDYVKFEPAVGEAVVALEVALIDAIDQRLQSLRAASWEPTNIDPQSKQLYDMMMSNDPTLRVIGWPTVLRLLTPMAQAGKGERIPLIVMEALDDMSVLAVCLREVQKHYACTPGATADGLADLCYEAWQGRSRPWKDVIDQMELSITTDDMLKLDRLVGRATLALDEKHNQFWAFISRHMSEESPDAKLNAMMQMIRRGHSSGSLESPSIISLAAMHNAIDSDLSPTRTQIHQTRRHDLPCTDKEAQFVDLSTRGFSAR</sequence>
<gene>
    <name evidence="1" type="ORF">LTR97_001115</name>
</gene>